<protein>
    <submittedName>
        <fullName evidence="2">Uncharacterized protein</fullName>
    </submittedName>
</protein>
<sequence length="180" mass="19958">MFENNLKSTAAFPTTISWWSWYQDLYIDLSHHRGGQTAVETAAHGKGPKGESQREGSSTGSSIGSASEVDDGKPSSETVESKCTTKSRYNNNSKGFVPYKRCLAERDGKSSGTVLEERESQRVLHDTMEHLRQDEIEDLLLSLPAAGSMQIASNRRGQRFGSSLLAEMNGSERAYTYEFH</sequence>
<accession>A0ABS8V1U2</accession>
<evidence type="ECO:0000313" key="2">
    <source>
        <dbReference type="EMBL" id="MCD9640506.1"/>
    </source>
</evidence>
<comment type="caution">
    <text evidence="2">The sequence shown here is derived from an EMBL/GenBank/DDBJ whole genome shotgun (WGS) entry which is preliminary data.</text>
</comment>
<proteinExistence type="predicted"/>
<dbReference type="Proteomes" id="UP000823775">
    <property type="component" value="Unassembled WGS sequence"/>
</dbReference>
<reference evidence="2 3" key="1">
    <citation type="journal article" date="2021" name="BMC Genomics">
        <title>Datura genome reveals duplications of psychoactive alkaloid biosynthetic genes and high mutation rate following tissue culture.</title>
        <authorList>
            <person name="Rajewski A."/>
            <person name="Carter-House D."/>
            <person name="Stajich J."/>
            <person name="Litt A."/>
        </authorList>
    </citation>
    <scope>NUCLEOTIDE SEQUENCE [LARGE SCALE GENOMIC DNA]</scope>
    <source>
        <strain evidence="2">AR-01</strain>
    </source>
</reference>
<dbReference type="EMBL" id="JACEIK010003142">
    <property type="protein sequence ID" value="MCD9640506.1"/>
    <property type="molecule type" value="Genomic_DNA"/>
</dbReference>
<name>A0ABS8V1U2_DATST</name>
<feature type="region of interest" description="Disordered" evidence="1">
    <location>
        <begin position="37"/>
        <end position="93"/>
    </location>
</feature>
<organism evidence="2 3">
    <name type="scientific">Datura stramonium</name>
    <name type="common">Jimsonweed</name>
    <name type="synonym">Common thornapple</name>
    <dbReference type="NCBI Taxonomy" id="4076"/>
    <lineage>
        <taxon>Eukaryota</taxon>
        <taxon>Viridiplantae</taxon>
        <taxon>Streptophyta</taxon>
        <taxon>Embryophyta</taxon>
        <taxon>Tracheophyta</taxon>
        <taxon>Spermatophyta</taxon>
        <taxon>Magnoliopsida</taxon>
        <taxon>eudicotyledons</taxon>
        <taxon>Gunneridae</taxon>
        <taxon>Pentapetalae</taxon>
        <taxon>asterids</taxon>
        <taxon>lamiids</taxon>
        <taxon>Solanales</taxon>
        <taxon>Solanaceae</taxon>
        <taxon>Solanoideae</taxon>
        <taxon>Datureae</taxon>
        <taxon>Datura</taxon>
    </lineage>
</organism>
<gene>
    <name evidence="2" type="ORF">HAX54_025859</name>
</gene>
<evidence type="ECO:0000313" key="3">
    <source>
        <dbReference type="Proteomes" id="UP000823775"/>
    </source>
</evidence>
<keyword evidence="3" id="KW-1185">Reference proteome</keyword>
<feature type="compositionally biased region" description="Low complexity" evidence="1">
    <location>
        <begin position="56"/>
        <end position="67"/>
    </location>
</feature>
<feature type="compositionally biased region" description="Polar residues" evidence="1">
    <location>
        <begin position="75"/>
        <end position="93"/>
    </location>
</feature>
<evidence type="ECO:0000256" key="1">
    <source>
        <dbReference type="SAM" id="MobiDB-lite"/>
    </source>
</evidence>